<dbReference type="PROSITE" id="PS50206">
    <property type="entry name" value="RHODANESE_3"/>
    <property type="match status" value="2"/>
</dbReference>
<dbReference type="SMART" id="SM00450">
    <property type="entry name" value="RHOD"/>
    <property type="match status" value="2"/>
</dbReference>
<dbReference type="InterPro" id="IPR001763">
    <property type="entry name" value="Rhodanese-like_dom"/>
</dbReference>
<dbReference type="Gene3D" id="3.40.250.10">
    <property type="entry name" value="Rhodanese-like domain"/>
    <property type="match status" value="2"/>
</dbReference>
<evidence type="ECO:0000313" key="4">
    <source>
        <dbReference type="Proteomes" id="UP001227317"/>
    </source>
</evidence>
<name>A0ABU0WAW6_9PROT</name>
<dbReference type="PANTHER" id="PTHR43855">
    <property type="entry name" value="THIOSULFATE SULFURTRANSFERASE"/>
    <property type="match status" value="1"/>
</dbReference>
<accession>A0ABU0WAW6</accession>
<dbReference type="InterPro" id="IPR036873">
    <property type="entry name" value="Rhodanese-like_dom_sf"/>
</dbReference>
<protein>
    <submittedName>
        <fullName evidence="3">Rhodanese-like domain-containing protein</fullName>
    </submittedName>
</protein>
<gene>
    <name evidence="3" type="ORF">QSG27_01275</name>
</gene>
<reference evidence="3 4" key="1">
    <citation type="submission" date="2023-06" db="EMBL/GenBank/DDBJ databases">
        <title>Azospirillum isscasensis sp.nov, a bacterium isolated from rhizosphere soil of rice.</title>
        <authorList>
            <person name="Wang H."/>
        </authorList>
    </citation>
    <scope>NUCLEOTIDE SEQUENCE [LARGE SCALE GENOMIC DNA]</scope>
    <source>
        <strain evidence="3 4">C340-1</strain>
    </source>
</reference>
<comment type="caution">
    <text evidence="3">The sequence shown here is derived from an EMBL/GenBank/DDBJ whole genome shotgun (WGS) entry which is preliminary data.</text>
</comment>
<evidence type="ECO:0000256" key="1">
    <source>
        <dbReference type="ARBA" id="ARBA00022737"/>
    </source>
</evidence>
<organism evidence="3 4">
    <name type="scientific">Azospirillum isscasi</name>
    <dbReference type="NCBI Taxonomy" id="3053926"/>
    <lineage>
        <taxon>Bacteria</taxon>
        <taxon>Pseudomonadati</taxon>
        <taxon>Pseudomonadota</taxon>
        <taxon>Alphaproteobacteria</taxon>
        <taxon>Rhodospirillales</taxon>
        <taxon>Azospirillaceae</taxon>
        <taxon>Azospirillum</taxon>
    </lineage>
</organism>
<dbReference type="PANTHER" id="PTHR43855:SF1">
    <property type="entry name" value="THIOSULFATE SULFURTRANSFERASE"/>
    <property type="match status" value="1"/>
</dbReference>
<dbReference type="Pfam" id="PF00581">
    <property type="entry name" value="Rhodanese"/>
    <property type="match status" value="2"/>
</dbReference>
<dbReference type="InterPro" id="IPR051126">
    <property type="entry name" value="Thiosulfate_sulfurtransferase"/>
</dbReference>
<dbReference type="RefSeq" id="WP_306703318.1">
    <property type="nucleotide sequence ID" value="NZ_JAUJFI010000002.1"/>
</dbReference>
<keyword evidence="4" id="KW-1185">Reference proteome</keyword>
<proteinExistence type="predicted"/>
<evidence type="ECO:0000313" key="3">
    <source>
        <dbReference type="EMBL" id="MDQ2101323.1"/>
    </source>
</evidence>
<dbReference type="Proteomes" id="UP001227317">
    <property type="component" value="Unassembled WGS sequence"/>
</dbReference>
<sequence>MTTDAPGSDTQRPLVDSAWLKGALDRPDLVILDVRTPPSGGFVPGSLHSDYAKAGWRATVHGVPGLLPDTAFLEGLIGGLGIGNGDHVVLVASGLNAPDMGNATRVYWTFKTLGHERVSVLDGGFAAWTADPANPVANAASSRPATVYTATPRGGLRATLPEVEAAVAGGSVPLLDTRSTDQFEGRAKSPQARVPGTLPGAVLIENGAFYSAAEKRFLSADAVRALAEQAKAADAPITFCNTGHLATVSWFALSEIAGIEGVRLYDGSMSEWTADPARPVKNGPA</sequence>
<keyword evidence="1" id="KW-0677">Repeat</keyword>
<evidence type="ECO:0000259" key="2">
    <source>
        <dbReference type="PROSITE" id="PS50206"/>
    </source>
</evidence>
<dbReference type="EMBL" id="JAUJFI010000002">
    <property type="protein sequence ID" value="MDQ2101323.1"/>
    <property type="molecule type" value="Genomic_DNA"/>
</dbReference>
<dbReference type="SUPFAM" id="SSF52821">
    <property type="entry name" value="Rhodanese/Cell cycle control phosphatase"/>
    <property type="match status" value="2"/>
</dbReference>
<feature type="domain" description="Rhodanese" evidence="2">
    <location>
        <begin position="25"/>
        <end position="137"/>
    </location>
</feature>
<dbReference type="CDD" id="cd01448">
    <property type="entry name" value="TST_Repeat_1"/>
    <property type="match status" value="1"/>
</dbReference>
<feature type="domain" description="Rhodanese" evidence="2">
    <location>
        <begin position="168"/>
        <end position="281"/>
    </location>
</feature>